<dbReference type="EMBL" id="MN740738">
    <property type="protein sequence ID" value="QHU09520.1"/>
    <property type="molecule type" value="Genomic_DNA"/>
</dbReference>
<keyword evidence="1" id="KW-0812">Transmembrane</keyword>
<feature type="transmembrane region" description="Helical" evidence="1">
    <location>
        <begin position="45"/>
        <end position="67"/>
    </location>
</feature>
<keyword evidence="1" id="KW-1133">Transmembrane helix</keyword>
<organism evidence="2">
    <name type="scientific">viral metagenome</name>
    <dbReference type="NCBI Taxonomy" id="1070528"/>
    <lineage>
        <taxon>unclassified sequences</taxon>
        <taxon>metagenomes</taxon>
        <taxon>organismal metagenomes</taxon>
    </lineage>
</organism>
<proteinExistence type="predicted"/>
<feature type="transmembrane region" description="Helical" evidence="1">
    <location>
        <begin position="5"/>
        <end position="25"/>
    </location>
</feature>
<evidence type="ECO:0000256" key="1">
    <source>
        <dbReference type="SAM" id="Phobius"/>
    </source>
</evidence>
<evidence type="ECO:0000313" key="2">
    <source>
        <dbReference type="EMBL" id="QHU09520.1"/>
    </source>
</evidence>
<sequence length="154" mass="16991">MRTLLLSGILYLIGVIIVLLIRPALMFDGDGNWKEFGIISSEHTIFPFWMFCIVWAVISYMVSLLLVGEFSNKAVAVVTGIGATAPSLYESEPPEDLVPVLPSKTQSKKKKNAVSVAAGNMKPGYYMLDTKELDRTGVPKYLYVGEEISEPVDE</sequence>
<reference evidence="2" key="1">
    <citation type="journal article" date="2020" name="Nature">
        <title>Giant virus diversity and host interactions through global metagenomics.</title>
        <authorList>
            <person name="Schulz F."/>
            <person name="Roux S."/>
            <person name="Paez-Espino D."/>
            <person name="Jungbluth S."/>
            <person name="Walsh D.A."/>
            <person name="Denef V.J."/>
            <person name="McMahon K.D."/>
            <person name="Konstantinidis K.T."/>
            <person name="Eloe-Fadrosh E.A."/>
            <person name="Kyrpides N.C."/>
            <person name="Woyke T."/>
        </authorList>
    </citation>
    <scope>NUCLEOTIDE SEQUENCE</scope>
    <source>
        <strain evidence="2">GVMAG-S-1101164-105</strain>
    </source>
</reference>
<accession>A0A6C0JXT6</accession>
<name>A0A6C0JXT6_9ZZZZ</name>
<protein>
    <submittedName>
        <fullName evidence="2">Uncharacterized protein</fullName>
    </submittedName>
</protein>
<keyword evidence="1" id="KW-0472">Membrane</keyword>
<dbReference type="AlphaFoldDB" id="A0A6C0JXT6"/>